<sequence length="36" mass="4144">MIPHKLNLKIYFIVILIVNLNTTQALVNGTGMRLKY</sequence>
<evidence type="ECO:0000313" key="3">
    <source>
        <dbReference type="EMBL" id="CAH1401970.1"/>
    </source>
</evidence>
<keyword evidence="4" id="KW-1185">Reference proteome</keyword>
<protein>
    <recommendedName>
        <fullName evidence="2">DNA helicase Pif1-like 2B domain-containing protein</fullName>
    </recommendedName>
</protein>
<gene>
    <name evidence="3" type="ORF">NEZAVI_LOCUS10898</name>
</gene>
<proteinExistence type="predicted"/>
<feature type="transmembrane region" description="Helical" evidence="1">
    <location>
        <begin position="6"/>
        <end position="27"/>
    </location>
</feature>
<dbReference type="AlphaFoldDB" id="A0A9P0HGD7"/>
<keyword evidence="1" id="KW-1133">Transmembrane helix</keyword>
<keyword evidence="1" id="KW-0472">Membrane</keyword>
<organism evidence="3 4">
    <name type="scientific">Nezara viridula</name>
    <name type="common">Southern green stink bug</name>
    <name type="synonym">Cimex viridulus</name>
    <dbReference type="NCBI Taxonomy" id="85310"/>
    <lineage>
        <taxon>Eukaryota</taxon>
        <taxon>Metazoa</taxon>
        <taxon>Ecdysozoa</taxon>
        <taxon>Arthropoda</taxon>
        <taxon>Hexapoda</taxon>
        <taxon>Insecta</taxon>
        <taxon>Pterygota</taxon>
        <taxon>Neoptera</taxon>
        <taxon>Paraneoptera</taxon>
        <taxon>Hemiptera</taxon>
        <taxon>Heteroptera</taxon>
        <taxon>Panheteroptera</taxon>
        <taxon>Pentatomomorpha</taxon>
        <taxon>Pentatomoidea</taxon>
        <taxon>Pentatomidae</taxon>
        <taxon>Pentatominae</taxon>
        <taxon>Nezara</taxon>
    </lineage>
</organism>
<accession>A0A9P0HGD7</accession>
<evidence type="ECO:0000313" key="4">
    <source>
        <dbReference type="Proteomes" id="UP001152798"/>
    </source>
</evidence>
<name>A0A9P0HGD7_NEZVI</name>
<evidence type="ECO:0000259" key="2">
    <source>
        <dbReference type="Pfam" id="PF21530"/>
    </source>
</evidence>
<dbReference type="Proteomes" id="UP001152798">
    <property type="component" value="Chromosome 5"/>
</dbReference>
<feature type="domain" description="DNA helicase Pif1-like 2B" evidence="2">
    <location>
        <begin position="3"/>
        <end position="32"/>
    </location>
</feature>
<dbReference type="OrthoDB" id="272985at2759"/>
<dbReference type="Pfam" id="PF21530">
    <property type="entry name" value="Pif1_2B_dom"/>
    <property type="match status" value="1"/>
</dbReference>
<reference evidence="3" key="1">
    <citation type="submission" date="2022-01" db="EMBL/GenBank/DDBJ databases">
        <authorList>
            <person name="King R."/>
        </authorList>
    </citation>
    <scope>NUCLEOTIDE SEQUENCE</scope>
</reference>
<dbReference type="EMBL" id="OV725081">
    <property type="protein sequence ID" value="CAH1401970.1"/>
    <property type="molecule type" value="Genomic_DNA"/>
</dbReference>
<evidence type="ECO:0000256" key="1">
    <source>
        <dbReference type="SAM" id="Phobius"/>
    </source>
</evidence>
<dbReference type="InterPro" id="IPR049163">
    <property type="entry name" value="Pif1-like_2B_dom"/>
</dbReference>
<keyword evidence="1" id="KW-0812">Transmembrane</keyword>